<accession>A0A9P7KCC5</accession>
<dbReference type="Gene3D" id="3.40.50.1820">
    <property type="entry name" value="alpha/beta hydrolase"/>
    <property type="match status" value="1"/>
</dbReference>
<evidence type="ECO:0000313" key="2">
    <source>
        <dbReference type="EMBL" id="KAG5642736.1"/>
    </source>
</evidence>
<dbReference type="PANTHER" id="PTHR43798">
    <property type="entry name" value="MONOACYLGLYCEROL LIPASE"/>
    <property type="match status" value="1"/>
</dbReference>
<keyword evidence="3" id="KW-1185">Reference proteome</keyword>
<organism evidence="2 3">
    <name type="scientific">Asterophora parasitica</name>
    <dbReference type="NCBI Taxonomy" id="117018"/>
    <lineage>
        <taxon>Eukaryota</taxon>
        <taxon>Fungi</taxon>
        <taxon>Dikarya</taxon>
        <taxon>Basidiomycota</taxon>
        <taxon>Agaricomycotina</taxon>
        <taxon>Agaricomycetes</taxon>
        <taxon>Agaricomycetidae</taxon>
        <taxon>Agaricales</taxon>
        <taxon>Tricholomatineae</taxon>
        <taxon>Lyophyllaceae</taxon>
        <taxon>Asterophora</taxon>
    </lineage>
</organism>
<dbReference type="Proteomes" id="UP000775547">
    <property type="component" value="Unassembled WGS sequence"/>
</dbReference>
<reference evidence="2" key="1">
    <citation type="submission" date="2020-07" db="EMBL/GenBank/DDBJ databases">
        <authorList>
            <person name="Nieuwenhuis M."/>
            <person name="Van De Peppel L.J.J."/>
        </authorList>
    </citation>
    <scope>NUCLEOTIDE SEQUENCE</scope>
    <source>
        <strain evidence="2">AP01</strain>
        <tissue evidence="2">Mycelium</tissue>
    </source>
</reference>
<dbReference type="InterPro" id="IPR029058">
    <property type="entry name" value="AB_hydrolase_fold"/>
</dbReference>
<protein>
    <recommendedName>
        <fullName evidence="1">AB hydrolase-1 domain-containing protein</fullName>
    </recommendedName>
</protein>
<dbReference type="SUPFAM" id="SSF53474">
    <property type="entry name" value="alpha/beta-Hydrolases"/>
    <property type="match status" value="1"/>
</dbReference>
<dbReference type="InterPro" id="IPR050266">
    <property type="entry name" value="AB_hydrolase_sf"/>
</dbReference>
<proteinExistence type="predicted"/>
<dbReference type="EMBL" id="JABCKV010000161">
    <property type="protein sequence ID" value="KAG5642736.1"/>
    <property type="molecule type" value="Genomic_DNA"/>
</dbReference>
<evidence type="ECO:0000259" key="1">
    <source>
        <dbReference type="Pfam" id="PF12697"/>
    </source>
</evidence>
<feature type="domain" description="AB hydrolase-1" evidence="1">
    <location>
        <begin position="57"/>
        <end position="334"/>
    </location>
</feature>
<sequence length="354" mass="38917">MSDRHALSWKTPAVVEAPLPSHITRTYIRTPNGPLELLVAQPPSSVQPRKKALLFQHGGFGSAAVWIPYIVLFSQTYGHPCYAVSLRGHGTSWNPGFFRLVFGTGKAFMAHDLSYALNFVQGFEAGLRGGVNPEDIVLIGHSAGGGLSQYFLSQNLGQVGGLVLMASLPNFGGLGVYLNWGWLDPWFGIRMCLRDFGHPRSPLSSATLVHRAFFCPEFPAAGVKEFEQHLPEFESFIWPLGMMLPFVNVRNVIRNILGWGSTPSARLLVVSGGKDTLMGVTLMKRMAEQYKRGFATLVRRQQLQVGLGPGEGDPQERASDAVSFTVIDGAGHHIQNDLQWEDSAKQILTFIEQL</sequence>
<name>A0A9P7KCC5_9AGAR</name>
<gene>
    <name evidence="2" type="ORF">DXG03_002250</name>
</gene>
<evidence type="ECO:0000313" key="3">
    <source>
        <dbReference type="Proteomes" id="UP000775547"/>
    </source>
</evidence>
<dbReference type="Pfam" id="PF12697">
    <property type="entry name" value="Abhydrolase_6"/>
    <property type="match status" value="1"/>
</dbReference>
<dbReference type="GO" id="GO:0016020">
    <property type="term" value="C:membrane"/>
    <property type="evidence" value="ECO:0007669"/>
    <property type="project" value="TreeGrafter"/>
</dbReference>
<dbReference type="PANTHER" id="PTHR43798:SF33">
    <property type="entry name" value="HYDROLASE, PUTATIVE (AFU_ORTHOLOGUE AFUA_2G14860)-RELATED"/>
    <property type="match status" value="1"/>
</dbReference>
<dbReference type="AlphaFoldDB" id="A0A9P7KCC5"/>
<reference evidence="2" key="2">
    <citation type="submission" date="2021-10" db="EMBL/GenBank/DDBJ databases">
        <title>Phylogenomics reveals ancestral predisposition of the termite-cultivated fungus Termitomyces towards a domesticated lifestyle.</title>
        <authorList>
            <person name="Auxier B."/>
            <person name="Grum-Grzhimaylo A."/>
            <person name="Cardenas M.E."/>
            <person name="Lodge J.D."/>
            <person name="Laessoe T."/>
            <person name="Pedersen O."/>
            <person name="Smith M.E."/>
            <person name="Kuyper T.W."/>
            <person name="Franco-Molano E.A."/>
            <person name="Baroni T.J."/>
            <person name="Aanen D.K."/>
        </authorList>
    </citation>
    <scope>NUCLEOTIDE SEQUENCE</scope>
    <source>
        <strain evidence="2">AP01</strain>
        <tissue evidence="2">Mycelium</tissue>
    </source>
</reference>
<dbReference type="OrthoDB" id="8119704at2759"/>
<comment type="caution">
    <text evidence="2">The sequence shown here is derived from an EMBL/GenBank/DDBJ whole genome shotgun (WGS) entry which is preliminary data.</text>
</comment>
<dbReference type="InterPro" id="IPR000073">
    <property type="entry name" value="AB_hydrolase_1"/>
</dbReference>